<dbReference type="EMBL" id="VUAA01000016">
    <property type="protein sequence ID" value="KAA1253978.1"/>
    <property type="molecule type" value="Genomic_DNA"/>
</dbReference>
<dbReference type="PRINTS" id="PR00084">
    <property type="entry name" value="MTLDHDRGNASE"/>
</dbReference>
<feature type="binding site" evidence="6">
    <location>
        <begin position="5"/>
        <end position="16"/>
    </location>
    <ligand>
        <name>NAD(+)</name>
        <dbReference type="ChEBI" id="CHEBI:57540"/>
    </ligand>
</feature>
<dbReference type="RefSeq" id="WP_142992249.1">
    <property type="nucleotide sequence ID" value="NZ_BAABUI010000001.1"/>
</dbReference>
<dbReference type="NCBIfam" id="NF002650">
    <property type="entry name" value="PRK02318.2-2"/>
    <property type="match status" value="1"/>
</dbReference>
<proteinExistence type="inferred from homology"/>
<dbReference type="Gene3D" id="1.10.1040.10">
    <property type="entry name" value="N-(1-d-carboxylethyl)-l-norvaline Dehydrogenase, domain 2"/>
    <property type="match status" value="1"/>
</dbReference>
<dbReference type="NCBIfam" id="NF002652">
    <property type="entry name" value="PRK02318.2-5"/>
    <property type="match status" value="1"/>
</dbReference>
<reference evidence="9 10" key="1">
    <citation type="submission" date="2019-09" db="EMBL/GenBank/DDBJ databases">
        <authorList>
            <person name="Kritzky A."/>
            <person name="Schelkanova E.Y."/>
            <person name="Alkhova Z.V."/>
            <person name="Smirnova N.I."/>
        </authorList>
    </citation>
    <scope>NUCLEOTIDE SEQUENCE [LARGE SCALE GENOMIC DNA]</scope>
    <source>
        <strain evidence="9 10">M1526</strain>
    </source>
</reference>
<dbReference type="InterPro" id="IPR013131">
    <property type="entry name" value="Mannitol_DH_N"/>
</dbReference>
<dbReference type="NCBIfam" id="NF002646">
    <property type="entry name" value="PRK02318.1-2"/>
    <property type="match status" value="1"/>
</dbReference>
<evidence type="ECO:0000256" key="6">
    <source>
        <dbReference type="HAMAP-Rule" id="MF_00196"/>
    </source>
</evidence>
<protein>
    <recommendedName>
        <fullName evidence="3 6">Mannitol-1-phosphate 5-dehydrogenase</fullName>
        <ecNumber evidence="2 6">1.1.1.17</ecNumber>
    </recommendedName>
</protein>
<dbReference type="Gene3D" id="3.40.50.720">
    <property type="entry name" value="NAD(P)-binding Rossmann-like Domain"/>
    <property type="match status" value="1"/>
</dbReference>
<organism evidence="9 10">
    <name type="scientific">Vibrio cholerae</name>
    <dbReference type="NCBI Taxonomy" id="666"/>
    <lineage>
        <taxon>Bacteria</taxon>
        <taxon>Pseudomonadati</taxon>
        <taxon>Pseudomonadota</taxon>
        <taxon>Gammaproteobacteria</taxon>
        <taxon>Vibrionales</taxon>
        <taxon>Vibrionaceae</taxon>
        <taxon>Vibrio</taxon>
    </lineage>
</organism>
<evidence type="ECO:0000256" key="5">
    <source>
        <dbReference type="ARBA" id="ARBA00023027"/>
    </source>
</evidence>
<comment type="similarity">
    <text evidence="1 6">Belongs to the mannitol dehydrogenase family.</text>
</comment>
<feature type="domain" description="Mannitol dehydrogenase N-terminal" evidence="7">
    <location>
        <begin position="4"/>
        <end position="200"/>
    </location>
</feature>
<dbReference type="HAMAP" id="MF_00196">
    <property type="entry name" value="Mannitol_dehydrog"/>
    <property type="match status" value="1"/>
</dbReference>
<keyword evidence="4 6" id="KW-0560">Oxidoreductase</keyword>
<dbReference type="PANTHER" id="PTHR30524:SF0">
    <property type="entry name" value="ALTRONATE OXIDOREDUCTASE-RELATED"/>
    <property type="match status" value="1"/>
</dbReference>
<evidence type="ECO:0000259" key="8">
    <source>
        <dbReference type="Pfam" id="PF08125"/>
    </source>
</evidence>
<dbReference type="PANTHER" id="PTHR30524">
    <property type="entry name" value="MANNITOL-1-PHOSPHATE 5-DEHYDROGENASE"/>
    <property type="match status" value="1"/>
</dbReference>
<evidence type="ECO:0000259" key="7">
    <source>
        <dbReference type="Pfam" id="PF01232"/>
    </source>
</evidence>
<dbReference type="GO" id="GO:0019592">
    <property type="term" value="P:mannitol catabolic process"/>
    <property type="evidence" value="ECO:0007669"/>
    <property type="project" value="TreeGrafter"/>
</dbReference>
<accession>A0A5B1BYT3</accession>
<dbReference type="EC" id="1.1.1.17" evidence="2 6"/>
<evidence type="ECO:0000313" key="10">
    <source>
        <dbReference type="Proteomes" id="UP000323225"/>
    </source>
</evidence>
<gene>
    <name evidence="6" type="primary">mtlD</name>
    <name evidence="9" type="ORF">F0M16_14950</name>
</gene>
<evidence type="ECO:0000256" key="1">
    <source>
        <dbReference type="ARBA" id="ARBA00006541"/>
    </source>
</evidence>
<keyword evidence="5 6" id="KW-0520">NAD</keyword>
<dbReference type="PROSITE" id="PS00974">
    <property type="entry name" value="MANNITOL_DHGENASE"/>
    <property type="match status" value="1"/>
</dbReference>
<evidence type="ECO:0000256" key="4">
    <source>
        <dbReference type="ARBA" id="ARBA00023002"/>
    </source>
</evidence>
<dbReference type="Pfam" id="PF08125">
    <property type="entry name" value="Mannitol_dh_C"/>
    <property type="match status" value="1"/>
</dbReference>
<evidence type="ECO:0000256" key="2">
    <source>
        <dbReference type="ARBA" id="ARBA00012939"/>
    </source>
</evidence>
<dbReference type="InterPro" id="IPR036291">
    <property type="entry name" value="NAD(P)-bd_dom_sf"/>
</dbReference>
<comment type="catalytic activity">
    <reaction evidence="6">
        <text>D-mannitol 1-phosphate + NAD(+) = beta-D-fructose 6-phosphate + NADH + H(+)</text>
        <dbReference type="Rhea" id="RHEA:19661"/>
        <dbReference type="ChEBI" id="CHEBI:15378"/>
        <dbReference type="ChEBI" id="CHEBI:57540"/>
        <dbReference type="ChEBI" id="CHEBI:57634"/>
        <dbReference type="ChEBI" id="CHEBI:57945"/>
        <dbReference type="ChEBI" id="CHEBI:61381"/>
        <dbReference type="EC" id="1.1.1.17"/>
    </reaction>
</comment>
<dbReference type="FunFam" id="3.40.50.720:FF:000075">
    <property type="entry name" value="Mannitol-1-phosphate 5-dehydrogenase"/>
    <property type="match status" value="1"/>
</dbReference>
<dbReference type="SUPFAM" id="SSF51735">
    <property type="entry name" value="NAD(P)-binding Rossmann-fold domains"/>
    <property type="match status" value="1"/>
</dbReference>
<sequence>MKKNAVHFGAGNIGRGFIGKLLADANIAVTFADVNEPLVDQLSHQQEYKVKVVGSECKMETVSHVTAVNSASEALIERIIKTDLVTTAVGPTVLDIIAKTIAKGLSARFAAGNTQPLNIIACENMVRGTTHLKQQVYQFLTTEEQQQADALVGFVDSAVDRIVPPLQAANDDPLEVTVESFSEWIVDEQQFKGEIPQIEGMEKTDNLMAFVERKLFTLNTGHCVTAYLGCLKGHRTIREAIEDPSIHAQVKQAMQESGEVLIRRYGFDRALHSAYIEKILSRFANPYLVDEVDRVGRQPLRKLSANDRLIKPLLGTIEYGLPNGMLLKGIAAALKYRNSNDPQAVELQQSIEKEGVRSTLARYTGLAAGSVEAQQIEALYQQMD</sequence>
<dbReference type="SUPFAM" id="SSF48179">
    <property type="entry name" value="6-phosphogluconate dehydrogenase C-terminal domain-like"/>
    <property type="match status" value="1"/>
</dbReference>
<dbReference type="InterPro" id="IPR013328">
    <property type="entry name" value="6PGD_dom2"/>
</dbReference>
<comment type="caution">
    <text evidence="9">The sequence shown here is derived from an EMBL/GenBank/DDBJ whole genome shotgun (WGS) entry which is preliminary data.</text>
</comment>
<dbReference type="GO" id="GO:0005829">
    <property type="term" value="C:cytosol"/>
    <property type="evidence" value="ECO:0007669"/>
    <property type="project" value="TreeGrafter"/>
</dbReference>
<evidence type="ECO:0000256" key="3">
    <source>
        <dbReference type="ARBA" id="ARBA00016219"/>
    </source>
</evidence>
<evidence type="ECO:0000313" key="9">
    <source>
        <dbReference type="EMBL" id="KAA1253978.1"/>
    </source>
</evidence>
<dbReference type="Proteomes" id="UP000323225">
    <property type="component" value="Unassembled WGS sequence"/>
</dbReference>
<dbReference type="InterPro" id="IPR008927">
    <property type="entry name" value="6-PGluconate_DH-like_C_sf"/>
</dbReference>
<dbReference type="GO" id="GO:0008926">
    <property type="term" value="F:mannitol-1-phosphate 5-dehydrogenase activity"/>
    <property type="evidence" value="ECO:0007669"/>
    <property type="project" value="UniProtKB-UniRule"/>
</dbReference>
<dbReference type="InterPro" id="IPR000669">
    <property type="entry name" value="Mannitol_DH"/>
</dbReference>
<dbReference type="InterPro" id="IPR023028">
    <property type="entry name" value="Mannitol_1_phos_5_DH"/>
</dbReference>
<dbReference type="FunFam" id="1.10.1040.10:FF:000009">
    <property type="entry name" value="Mannitol-1-phosphate 5-dehydrogenase"/>
    <property type="match status" value="1"/>
</dbReference>
<dbReference type="AlphaFoldDB" id="A0A5B1BYT3"/>
<dbReference type="InterPro" id="IPR013118">
    <property type="entry name" value="Mannitol_DH_C"/>
</dbReference>
<feature type="domain" description="Mannitol dehydrogenase C-terminal" evidence="8">
    <location>
        <begin position="206"/>
        <end position="383"/>
    </location>
</feature>
<dbReference type="InterPro" id="IPR023027">
    <property type="entry name" value="Mannitol_DH_CS"/>
</dbReference>
<dbReference type="NCBIfam" id="NF002647">
    <property type="entry name" value="PRK02318.1-3"/>
    <property type="match status" value="1"/>
</dbReference>
<name>A0A5B1BYT3_VIBCL</name>
<dbReference type="Pfam" id="PF01232">
    <property type="entry name" value="Mannitol_dh"/>
    <property type="match status" value="1"/>
</dbReference>